<evidence type="ECO:0000313" key="2">
    <source>
        <dbReference type="Proteomes" id="UP001302745"/>
    </source>
</evidence>
<gene>
    <name evidence="1" type="ORF">C8A00DRAFT_38526</name>
</gene>
<dbReference type="Proteomes" id="UP001302745">
    <property type="component" value="Unassembled WGS sequence"/>
</dbReference>
<comment type="caution">
    <text evidence="1">The sequence shown here is derived from an EMBL/GenBank/DDBJ whole genome shotgun (WGS) entry which is preliminary data.</text>
</comment>
<proteinExistence type="predicted"/>
<dbReference type="AlphaFoldDB" id="A0AAN6VE83"/>
<dbReference type="EMBL" id="MU857239">
    <property type="protein sequence ID" value="KAK4148890.1"/>
    <property type="molecule type" value="Genomic_DNA"/>
</dbReference>
<organism evidence="1 2">
    <name type="scientific">Chaetomidium leptoderma</name>
    <dbReference type="NCBI Taxonomy" id="669021"/>
    <lineage>
        <taxon>Eukaryota</taxon>
        <taxon>Fungi</taxon>
        <taxon>Dikarya</taxon>
        <taxon>Ascomycota</taxon>
        <taxon>Pezizomycotina</taxon>
        <taxon>Sordariomycetes</taxon>
        <taxon>Sordariomycetidae</taxon>
        <taxon>Sordariales</taxon>
        <taxon>Chaetomiaceae</taxon>
        <taxon>Chaetomidium</taxon>
    </lineage>
</organism>
<protein>
    <submittedName>
        <fullName evidence="1">Uncharacterized protein</fullName>
    </submittedName>
</protein>
<evidence type="ECO:0000313" key="1">
    <source>
        <dbReference type="EMBL" id="KAK4148890.1"/>
    </source>
</evidence>
<keyword evidence="2" id="KW-1185">Reference proteome</keyword>
<reference evidence="1" key="2">
    <citation type="submission" date="2023-05" db="EMBL/GenBank/DDBJ databases">
        <authorList>
            <consortium name="Lawrence Berkeley National Laboratory"/>
            <person name="Steindorff A."/>
            <person name="Hensen N."/>
            <person name="Bonometti L."/>
            <person name="Westerberg I."/>
            <person name="Brannstrom I.O."/>
            <person name="Guillou S."/>
            <person name="Cros-Aarteil S."/>
            <person name="Calhoun S."/>
            <person name="Haridas S."/>
            <person name="Kuo A."/>
            <person name="Mondo S."/>
            <person name="Pangilinan J."/>
            <person name="Riley R."/>
            <person name="Labutti K."/>
            <person name="Andreopoulos B."/>
            <person name="Lipzen A."/>
            <person name="Chen C."/>
            <person name="Yanf M."/>
            <person name="Daum C."/>
            <person name="Ng V."/>
            <person name="Clum A."/>
            <person name="Ohm R."/>
            <person name="Martin F."/>
            <person name="Silar P."/>
            <person name="Natvig D."/>
            <person name="Lalanne C."/>
            <person name="Gautier V."/>
            <person name="Ament-Velasquez S.L."/>
            <person name="Kruys A."/>
            <person name="Hutchinson M.I."/>
            <person name="Powell A.J."/>
            <person name="Barry K."/>
            <person name="Miller A.N."/>
            <person name="Grigoriev I.V."/>
            <person name="Debuchy R."/>
            <person name="Gladieux P."/>
            <person name="Thoren M.H."/>
            <person name="Johannesson H."/>
        </authorList>
    </citation>
    <scope>NUCLEOTIDE SEQUENCE</scope>
    <source>
        <strain evidence="1">CBS 538.74</strain>
    </source>
</reference>
<sequence length="63" mass="6847">MSSSPRPLVTLANFSATECSLSPCVLSLQASVRSGIYSETVLDTFTEPSTRDTPWMLHTQARA</sequence>
<name>A0AAN6VE83_9PEZI</name>
<accession>A0AAN6VE83</accession>
<reference evidence="1" key="1">
    <citation type="journal article" date="2023" name="Mol. Phylogenet. Evol.">
        <title>Genome-scale phylogeny and comparative genomics of the fungal order Sordariales.</title>
        <authorList>
            <person name="Hensen N."/>
            <person name="Bonometti L."/>
            <person name="Westerberg I."/>
            <person name="Brannstrom I.O."/>
            <person name="Guillou S."/>
            <person name="Cros-Aarteil S."/>
            <person name="Calhoun S."/>
            <person name="Haridas S."/>
            <person name="Kuo A."/>
            <person name="Mondo S."/>
            <person name="Pangilinan J."/>
            <person name="Riley R."/>
            <person name="LaButti K."/>
            <person name="Andreopoulos B."/>
            <person name="Lipzen A."/>
            <person name="Chen C."/>
            <person name="Yan M."/>
            <person name="Daum C."/>
            <person name="Ng V."/>
            <person name="Clum A."/>
            <person name="Steindorff A."/>
            <person name="Ohm R.A."/>
            <person name="Martin F."/>
            <person name="Silar P."/>
            <person name="Natvig D.O."/>
            <person name="Lalanne C."/>
            <person name="Gautier V."/>
            <person name="Ament-Velasquez S.L."/>
            <person name="Kruys A."/>
            <person name="Hutchinson M.I."/>
            <person name="Powell A.J."/>
            <person name="Barry K."/>
            <person name="Miller A.N."/>
            <person name="Grigoriev I.V."/>
            <person name="Debuchy R."/>
            <person name="Gladieux P."/>
            <person name="Hiltunen Thoren M."/>
            <person name="Johannesson H."/>
        </authorList>
    </citation>
    <scope>NUCLEOTIDE SEQUENCE</scope>
    <source>
        <strain evidence="1">CBS 538.74</strain>
    </source>
</reference>